<dbReference type="PANTHER" id="PTHR13321">
    <property type="entry name" value="MEDIATOR OF RNA POLYMERASE II TRANSCRIPTION, SUBUNIT 18"/>
    <property type="match status" value="1"/>
</dbReference>
<keyword evidence="6 8" id="KW-0539">Nucleus</keyword>
<evidence type="ECO:0000256" key="3">
    <source>
        <dbReference type="ARBA" id="ARBA00019612"/>
    </source>
</evidence>
<keyword evidence="4 8" id="KW-0805">Transcription regulation</keyword>
<keyword evidence="8" id="KW-0010">Activator</keyword>
<gene>
    <name evidence="8" type="primary">MED18</name>
    <name evidence="10" type="ORF">O181_043319</name>
</gene>
<dbReference type="GO" id="GO:0006369">
    <property type="term" value="P:termination of RNA polymerase II transcription"/>
    <property type="evidence" value="ECO:0007669"/>
    <property type="project" value="TreeGrafter"/>
</dbReference>
<evidence type="ECO:0000313" key="10">
    <source>
        <dbReference type="EMBL" id="MBW0503604.1"/>
    </source>
</evidence>
<dbReference type="GO" id="GO:0006357">
    <property type="term" value="P:regulation of transcription by RNA polymerase II"/>
    <property type="evidence" value="ECO:0007669"/>
    <property type="project" value="InterPro"/>
</dbReference>
<comment type="caution">
    <text evidence="10">The sequence shown here is derived from an EMBL/GenBank/DDBJ whole genome shotgun (WGS) entry which is preliminary data.</text>
</comment>
<organism evidence="10 11">
    <name type="scientific">Austropuccinia psidii MF-1</name>
    <dbReference type="NCBI Taxonomy" id="1389203"/>
    <lineage>
        <taxon>Eukaryota</taxon>
        <taxon>Fungi</taxon>
        <taxon>Dikarya</taxon>
        <taxon>Basidiomycota</taxon>
        <taxon>Pucciniomycotina</taxon>
        <taxon>Pucciniomycetes</taxon>
        <taxon>Pucciniales</taxon>
        <taxon>Sphaerophragmiaceae</taxon>
        <taxon>Austropuccinia</taxon>
    </lineage>
</organism>
<evidence type="ECO:0000256" key="2">
    <source>
        <dbReference type="ARBA" id="ARBA00009814"/>
    </source>
</evidence>
<dbReference type="OrthoDB" id="10018982at2759"/>
<feature type="region of interest" description="Disordered" evidence="9">
    <location>
        <begin position="188"/>
        <end position="211"/>
    </location>
</feature>
<dbReference type="InterPro" id="IPR019095">
    <property type="entry name" value="Mediator_Med18"/>
</dbReference>
<comment type="subcellular location">
    <subcellularLocation>
        <location evidence="1 8">Nucleus</location>
    </subcellularLocation>
</comment>
<evidence type="ECO:0000256" key="1">
    <source>
        <dbReference type="ARBA" id="ARBA00004123"/>
    </source>
</evidence>
<reference evidence="10" key="1">
    <citation type="submission" date="2021-03" db="EMBL/GenBank/DDBJ databases">
        <title>Draft genome sequence of rust myrtle Austropuccinia psidii MF-1, a brazilian biotype.</title>
        <authorList>
            <person name="Quecine M.C."/>
            <person name="Pachon D.M.R."/>
            <person name="Bonatelli M.L."/>
            <person name="Correr F.H."/>
            <person name="Franceschini L.M."/>
            <person name="Leite T.F."/>
            <person name="Margarido G.R.A."/>
            <person name="Almeida C.A."/>
            <person name="Ferrarezi J.A."/>
            <person name="Labate C.A."/>
        </authorList>
    </citation>
    <scope>NUCLEOTIDE SEQUENCE</scope>
    <source>
        <strain evidence="10">MF-1</strain>
    </source>
</reference>
<evidence type="ECO:0000256" key="9">
    <source>
        <dbReference type="SAM" id="MobiDB-lite"/>
    </source>
</evidence>
<keyword evidence="11" id="KW-1185">Reference proteome</keyword>
<keyword evidence="5 8" id="KW-0804">Transcription</keyword>
<dbReference type="GO" id="GO:0070847">
    <property type="term" value="C:core mediator complex"/>
    <property type="evidence" value="ECO:0007669"/>
    <property type="project" value="TreeGrafter"/>
</dbReference>
<evidence type="ECO:0000256" key="5">
    <source>
        <dbReference type="ARBA" id="ARBA00023163"/>
    </source>
</evidence>
<protein>
    <recommendedName>
        <fullName evidence="3 8">Mediator of RNA polymerase II transcription subunit 18</fullName>
    </recommendedName>
    <alternativeName>
        <fullName evidence="7 8">Mediator complex subunit 18</fullName>
    </alternativeName>
</protein>
<evidence type="ECO:0000256" key="4">
    <source>
        <dbReference type="ARBA" id="ARBA00023015"/>
    </source>
</evidence>
<dbReference type="GO" id="GO:0003712">
    <property type="term" value="F:transcription coregulator activity"/>
    <property type="evidence" value="ECO:0007669"/>
    <property type="project" value="InterPro"/>
</dbReference>
<comment type="subunit">
    <text evidence="8">Component of the Mediator complex.</text>
</comment>
<dbReference type="PANTHER" id="PTHR13321:SF2">
    <property type="entry name" value="MEDIATOR OF RNA POLYMERASE II TRANSCRIPTION SUBUNIT 18"/>
    <property type="match status" value="1"/>
</dbReference>
<comment type="function">
    <text evidence="8">Component of the Mediator complex, a coactivator involved in the regulated transcription of nearly all RNA polymerase II-dependent genes. Mediator functions as a bridge to convey information from gene-specific regulatory proteins to the basal RNA polymerase II transcription machinery. Mediator is recruited to promoters by direct interactions with regulatory proteins and serves as a scaffold for the assembly of a functional preinitiation complex with RNA polymerase II and the general transcription factors.</text>
</comment>
<evidence type="ECO:0000256" key="6">
    <source>
        <dbReference type="ARBA" id="ARBA00023242"/>
    </source>
</evidence>
<evidence type="ECO:0000256" key="8">
    <source>
        <dbReference type="RuleBase" id="RU364150"/>
    </source>
</evidence>
<name>A0A9Q3HIB0_9BASI</name>
<feature type="compositionally biased region" description="Polar residues" evidence="9">
    <location>
        <begin position="190"/>
        <end position="211"/>
    </location>
</feature>
<proteinExistence type="inferred from homology"/>
<evidence type="ECO:0000256" key="7">
    <source>
        <dbReference type="ARBA" id="ARBA00032012"/>
    </source>
</evidence>
<accession>A0A9Q3HIB0</accession>
<dbReference type="AlphaFoldDB" id="A0A9Q3HIB0"/>
<dbReference type="Proteomes" id="UP000765509">
    <property type="component" value="Unassembled WGS sequence"/>
</dbReference>
<evidence type="ECO:0000313" key="11">
    <source>
        <dbReference type="Proteomes" id="UP000765509"/>
    </source>
</evidence>
<sequence>MSTEISVCGLIPMDLRQSVFDRLSNHTHSVCHFNLREMVFDRGSLEGPSEDSNILRLRHINQIPKGILDKTNFDGLTRNGWNLTLLGRPEPERLSPDFSIRPYHVCPILDGDPIEFCNALGYRKKFEFFRKGLVFVRGAVVIEVFQIYEGNDETSKPIAWSDSYLITVTVIASTTTATVATSNAKPKVTNPITSDNHKNNNTGSSIKVSGSGSMLQQQELRNQGINRIREVQAILKGLVDLSRVEPF</sequence>
<dbReference type="Pfam" id="PF09637">
    <property type="entry name" value="Med18"/>
    <property type="match status" value="1"/>
</dbReference>
<dbReference type="Gene3D" id="2.40.320.10">
    <property type="entry name" value="Hypothetical Protein Pfu-838710-001"/>
    <property type="match status" value="1"/>
</dbReference>
<comment type="similarity">
    <text evidence="2 8">Belongs to the Mediator complex subunit 18 family.</text>
</comment>
<dbReference type="EMBL" id="AVOT02017483">
    <property type="protein sequence ID" value="MBW0503604.1"/>
    <property type="molecule type" value="Genomic_DNA"/>
</dbReference>
<dbReference type="GO" id="GO:0016592">
    <property type="term" value="C:mediator complex"/>
    <property type="evidence" value="ECO:0007669"/>
    <property type="project" value="InterPro"/>
</dbReference>